<dbReference type="InterPro" id="IPR021109">
    <property type="entry name" value="Peptidase_aspartic_dom_sf"/>
</dbReference>
<dbReference type="PANTHER" id="PTHR38037:SF2">
    <property type="entry name" value="ATP-DEPENDENT ZINC PROTEASE DOMAIN-CONTAINING PROTEIN-RELATED"/>
    <property type="match status" value="1"/>
</dbReference>
<dbReference type="OrthoDB" id="9782977at2"/>
<dbReference type="KEGG" id="apel:CA267_012600"/>
<dbReference type="EMBL" id="CP052766">
    <property type="protein sequence ID" value="QJR81551.1"/>
    <property type="molecule type" value="Genomic_DNA"/>
</dbReference>
<evidence type="ECO:0000313" key="2">
    <source>
        <dbReference type="EMBL" id="QJR81551.1"/>
    </source>
</evidence>
<dbReference type="PANTHER" id="PTHR38037">
    <property type="entry name" value="ZN_PROTEASE DOMAIN-CONTAINING PROTEIN"/>
    <property type="match status" value="1"/>
</dbReference>
<gene>
    <name evidence="2" type="ORF">CA267_012600</name>
</gene>
<evidence type="ECO:0000259" key="1">
    <source>
        <dbReference type="Pfam" id="PF05618"/>
    </source>
</evidence>
<keyword evidence="3" id="KW-1185">Reference proteome</keyword>
<keyword evidence="2" id="KW-0378">Hydrolase</keyword>
<dbReference type="InterPro" id="IPR008503">
    <property type="entry name" value="Asp_endopeptidase"/>
</dbReference>
<dbReference type="AlphaFoldDB" id="A0A6M4MED2"/>
<name>A0A6M4MED2_9ALTE</name>
<reference evidence="3" key="1">
    <citation type="submission" date="2014-12" db="EMBL/GenBank/DDBJ databases">
        <title>Complete genome sequence of a multi-drug resistant Klebsiella pneumoniae.</title>
        <authorList>
            <person name="Hua X."/>
            <person name="Chen Q."/>
            <person name="Li X."/>
            <person name="Feng Y."/>
            <person name="Ruan Z."/>
            <person name="Yu Y."/>
        </authorList>
    </citation>
    <scope>NUCLEOTIDE SEQUENCE [LARGE SCALE GENOMIC DNA]</scope>
    <source>
        <strain evidence="3">5.12</strain>
    </source>
</reference>
<dbReference type="Proteomes" id="UP000219285">
    <property type="component" value="Chromosome"/>
</dbReference>
<protein>
    <submittedName>
        <fullName evidence="2">ATP-dependent zinc protease</fullName>
    </submittedName>
</protein>
<dbReference type="Pfam" id="PF05618">
    <property type="entry name" value="Zn_protease"/>
    <property type="match status" value="1"/>
</dbReference>
<keyword evidence="2" id="KW-0645">Protease</keyword>
<dbReference type="Gene3D" id="2.40.70.10">
    <property type="entry name" value="Acid Proteases"/>
    <property type="match status" value="1"/>
</dbReference>
<dbReference type="GO" id="GO:0008233">
    <property type="term" value="F:peptidase activity"/>
    <property type="evidence" value="ECO:0007669"/>
    <property type="project" value="UniProtKB-KW"/>
</dbReference>
<reference evidence="2 3" key="2">
    <citation type="submission" date="2020-04" db="EMBL/GenBank/DDBJ databases">
        <title>Complete genome sequence of Alteromonas pelagimontana 5.12T.</title>
        <authorList>
            <person name="Sinha R.K."/>
            <person name="Krishnan K.P."/>
            <person name="Kurian J.P."/>
        </authorList>
    </citation>
    <scope>NUCLEOTIDE SEQUENCE [LARGE SCALE GENOMIC DNA]</scope>
    <source>
        <strain evidence="2 3">5.12</strain>
    </source>
</reference>
<feature type="domain" description="Retropepsin-like aspartic endopeptidase" evidence="1">
    <location>
        <begin position="7"/>
        <end position="142"/>
    </location>
</feature>
<dbReference type="GO" id="GO:0006508">
    <property type="term" value="P:proteolysis"/>
    <property type="evidence" value="ECO:0007669"/>
    <property type="project" value="UniProtKB-KW"/>
</dbReference>
<evidence type="ECO:0000313" key="3">
    <source>
        <dbReference type="Proteomes" id="UP000219285"/>
    </source>
</evidence>
<dbReference type="SUPFAM" id="SSF50630">
    <property type="entry name" value="Acid proteases"/>
    <property type="match status" value="1"/>
</dbReference>
<proteinExistence type="predicted"/>
<dbReference type="RefSeq" id="WP_075610379.1">
    <property type="nucleotide sequence ID" value="NZ_CP052766.1"/>
</dbReference>
<organism evidence="2 3">
    <name type="scientific">Alteromonas pelagimontana</name>
    <dbReference type="NCBI Taxonomy" id="1858656"/>
    <lineage>
        <taxon>Bacteria</taxon>
        <taxon>Pseudomonadati</taxon>
        <taxon>Pseudomonadota</taxon>
        <taxon>Gammaproteobacteria</taxon>
        <taxon>Alteromonadales</taxon>
        <taxon>Alteromonadaceae</taxon>
        <taxon>Alteromonas/Salinimonas group</taxon>
        <taxon>Alteromonas</taxon>
    </lineage>
</organism>
<accession>A0A6M4MED2</accession>
<sequence length="150" mass="17100">MKTTKRVIGALELCDLPDLAISGLNVRVDTGATTSSLHVDNLEEFEKDDELWVSFDIHPDIHNVDRIVRRQAKVLGKKRVKSSTATREKRYVISTPIVMAGEEWIIQITLTDRSEMTYLMLFGREAMNGRFIVDPEYDYVLTEKPDAVEA</sequence>